<dbReference type="AlphaFoldDB" id="A0A0X8FLQ3"/>
<reference evidence="1 2" key="1">
    <citation type="journal article" date="2016" name="Genome Announc.">
        <title>Complete Genome Sequences of Aerococcus christensenii CCUG 28831T, Aerococcus sanguinicola CCUG 43001T, Aerococcus urinae CCUG 36881T, Aerococcus urinaeequi CCUG 28094T, Aerococcus urinaehominis CCUG 42038 BT, and Aerococcus viridans CCUG 4311T.</title>
        <authorList>
            <person name="Carkaci D."/>
            <person name="Dargis R."/>
            <person name="Nielsen X.C."/>
            <person name="Skovgaard O."/>
            <person name="Fuursted K."/>
            <person name="Christensen J.J."/>
        </authorList>
    </citation>
    <scope>NUCLEOTIDE SEQUENCE [LARGE SCALE GENOMIC DNA]</scope>
    <source>
        <strain evidence="1 2">CCUG42038B</strain>
    </source>
</reference>
<dbReference type="NCBIfam" id="NF033218">
    <property type="entry name" value="anchor_AmaP"/>
    <property type="match status" value="1"/>
</dbReference>
<dbReference type="EMBL" id="CP014163">
    <property type="protein sequence ID" value="AMB99614.1"/>
    <property type="molecule type" value="Genomic_DNA"/>
</dbReference>
<accession>A0A0X8FLQ3</accession>
<dbReference type="RefSeq" id="WP_067979710.1">
    <property type="nucleotide sequence ID" value="NZ_CP014163.1"/>
</dbReference>
<protein>
    <submittedName>
        <fullName evidence="1">Uncharacterized protein</fullName>
    </submittedName>
</protein>
<evidence type="ECO:0000313" key="1">
    <source>
        <dbReference type="EMBL" id="AMB99614.1"/>
    </source>
</evidence>
<dbReference type="Proteomes" id="UP000062260">
    <property type="component" value="Chromosome"/>
</dbReference>
<proteinExistence type="predicted"/>
<evidence type="ECO:0000313" key="2">
    <source>
        <dbReference type="Proteomes" id="UP000062260"/>
    </source>
</evidence>
<sequence>MGEFRRFFQAILALLGLLALVAGISLFVYIPYLTDFVNLHIRSNYWLSMLVVGLLIVVGLYCLVALIHGIFAPSKKRRTIIRDQAGDIRISRDVLASAALDGVRQVRDVKRPSVEVEMKANLADAKVDVYGEVDQDKDVAAIANHAQGKVQAALQEALGQSLSRVNINITKYDSSELATQTSVNRGARVK</sequence>
<organism evidence="1 2">
    <name type="scientific">Aerococcus urinaehominis</name>
    <dbReference type="NCBI Taxonomy" id="128944"/>
    <lineage>
        <taxon>Bacteria</taxon>
        <taxon>Bacillati</taxon>
        <taxon>Bacillota</taxon>
        <taxon>Bacilli</taxon>
        <taxon>Lactobacillales</taxon>
        <taxon>Aerococcaceae</taxon>
        <taxon>Aerococcus</taxon>
    </lineage>
</organism>
<reference evidence="2" key="2">
    <citation type="submission" date="2016-01" db="EMBL/GenBank/DDBJ databases">
        <title>Six Aerococcus type strain genome sequencing and assembly using PacBio and Illumina Hiseq.</title>
        <authorList>
            <person name="Carkaci D."/>
            <person name="Dargis R."/>
            <person name="Nielsen X.C."/>
            <person name="Skovgaard O."/>
            <person name="Fuursted K."/>
            <person name="Christensen J.J."/>
        </authorList>
    </citation>
    <scope>NUCLEOTIDE SEQUENCE [LARGE SCALE GENOMIC DNA]</scope>
    <source>
        <strain evidence="2">CCUG42038B</strain>
    </source>
</reference>
<gene>
    <name evidence="1" type="ORF">AWM75_06290</name>
</gene>
<name>A0A0X8FLQ3_9LACT</name>
<dbReference type="STRING" id="128944.AWM75_06290"/>
<keyword evidence="2" id="KW-1185">Reference proteome</keyword>
<dbReference type="KEGG" id="auh:AWM75_06290"/>